<evidence type="ECO:0000313" key="1">
    <source>
        <dbReference type="EMBL" id="NBG94245.1"/>
    </source>
</evidence>
<comment type="caution">
    <text evidence="1">The sequence shown here is derived from an EMBL/GenBank/DDBJ whole genome shotgun (WGS) entry which is preliminary data.</text>
</comment>
<accession>A0A845Q725</accession>
<name>A0A845Q725_9HYPH</name>
<protein>
    <submittedName>
        <fullName evidence="1">Uncharacterized protein</fullName>
    </submittedName>
</protein>
<dbReference type="EMBL" id="WXYQ01000001">
    <property type="protein sequence ID" value="NBG94245.1"/>
    <property type="molecule type" value="Genomic_DNA"/>
</dbReference>
<sequence>MADRLTFPEPDAPCAPCAPHGRDAMAAAGSTFTPTTILTKTGSTTKTTGGTTV</sequence>
<organism evidence="1 2">
    <name type="scientific">Pyruvatibacter mobilis</name>
    <dbReference type="NCBI Taxonomy" id="1712261"/>
    <lineage>
        <taxon>Bacteria</taxon>
        <taxon>Pseudomonadati</taxon>
        <taxon>Pseudomonadota</taxon>
        <taxon>Alphaproteobacteria</taxon>
        <taxon>Hyphomicrobiales</taxon>
        <taxon>Parvibaculaceae</taxon>
        <taxon>Pyruvatibacter</taxon>
    </lineage>
</organism>
<keyword evidence="2" id="KW-1185">Reference proteome</keyword>
<gene>
    <name evidence="1" type="ORF">GTQ45_00700</name>
</gene>
<dbReference type="Proteomes" id="UP000470384">
    <property type="component" value="Unassembled WGS sequence"/>
</dbReference>
<dbReference type="GeneID" id="300656301"/>
<dbReference type="RefSeq" id="WP_160586380.1">
    <property type="nucleotide sequence ID" value="NZ_BMHN01000001.1"/>
</dbReference>
<evidence type="ECO:0000313" key="2">
    <source>
        <dbReference type="Proteomes" id="UP000470384"/>
    </source>
</evidence>
<reference evidence="1 2" key="1">
    <citation type="journal article" date="2016" name="Int. J. Syst. Evol. Microbiol.">
        <title>Pyruvatibacter mobilis gen. nov., sp. nov., a marine bacterium from the culture broth of Picochlorum sp. 122.</title>
        <authorList>
            <person name="Wang G."/>
            <person name="Tang M."/>
            <person name="Wu H."/>
            <person name="Dai S."/>
            <person name="Li T."/>
            <person name="Chen C."/>
            <person name="He H."/>
            <person name="Fan J."/>
            <person name="Xiang W."/>
            <person name="Li X."/>
        </authorList>
    </citation>
    <scope>NUCLEOTIDE SEQUENCE [LARGE SCALE GENOMIC DNA]</scope>
    <source>
        <strain evidence="1 2">GYP-11</strain>
    </source>
</reference>
<dbReference type="AlphaFoldDB" id="A0A845Q725"/>
<proteinExistence type="predicted"/>